<feature type="signal peptide" evidence="1">
    <location>
        <begin position="1"/>
        <end position="24"/>
    </location>
</feature>
<feature type="chain" id="PRO_5030543046" evidence="1">
    <location>
        <begin position="25"/>
        <end position="110"/>
    </location>
</feature>
<keyword evidence="1" id="KW-0732">Signal</keyword>
<dbReference type="EMBL" id="JACHWJ010000001">
    <property type="protein sequence ID" value="MBB2957238.1"/>
    <property type="molecule type" value="Genomic_DNA"/>
</dbReference>
<protein>
    <submittedName>
        <fullName evidence="2">Uncharacterized protein</fullName>
    </submittedName>
</protein>
<name>A0A7W4UN58_9MICO</name>
<sequence length="110" mass="12059">MSAAVRLGLLATVAFFLRSGNARADTIAHTVSQFPVSIHRGVLVTQHDVNVSVTAASHQLRERRPLLREDREPRVPQVVKPEAVGQPRYSIPRVSPDVLVCRDVFGLSPA</sequence>
<dbReference type="Proteomes" id="UP000545286">
    <property type="component" value="Unassembled WGS sequence"/>
</dbReference>
<evidence type="ECO:0000313" key="2">
    <source>
        <dbReference type="EMBL" id="MBB2957238.1"/>
    </source>
</evidence>
<comment type="caution">
    <text evidence="2">The sequence shown here is derived from an EMBL/GenBank/DDBJ whole genome shotgun (WGS) entry which is preliminary data.</text>
</comment>
<accession>A0A7W4UN58</accession>
<proteinExistence type="predicted"/>
<gene>
    <name evidence="2" type="ORF">FHX72_001350</name>
</gene>
<reference evidence="2 3" key="1">
    <citation type="submission" date="2020-08" db="EMBL/GenBank/DDBJ databases">
        <title>Sequencing the genomes of 1000 actinobacteria strains.</title>
        <authorList>
            <person name="Klenk H.-P."/>
        </authorList>
    </citation>
    <scope>NUCLEOTIDE SEQUENCE [LARGE SCALE GENOMIC DNA]</scope>
    <source>
        <strain evidence="2 3">DSM 20419</strain>
    </source>
</reference>
<keyword evidence="3" id="KW-1185">Reference proteome</keyword>
<organism evidence="2 3">
    <name type="scientific">Pseudoclavibacter helvolus</name>
    <dbReference type="NCBI Taxonomy" id="255205"/>
    <lineage>
        <taxon>Bacteria</taxon>
        <taxon>Bacillati</taxon>
        <taxon>Actinomycetota</taxon>
        <taxon>Actinomycetes</taxon>
        <taxon>Micrococcales</taxon>
        <taxon>Microbacteriaceae</taxon>
        <taxon>Pseudoclavibacter</taxon>
    </lineage>
</organism>
<evidence type="ECO:0000313" key="3">
    <source>
        <dbReference type="Proteomes" id="UP000545286"/>
    </source>
</evidence>
<dbReference type="AlphaFoldDB" id="A0A7W4UN58"/>
<evidence type="ECO:0000256" key="1">
    <source>
        <dbReference type="SAM" id="SignalP"/>
    </source>
</evidence>